<evidence type="ECO:0000259" key="12">
    <source>
        <dbReference type="PROSITE" id="PS00300"/>
    </source>
</evidence>
<dbReference type="Pfam" id="PF02881">
    <property type="entry name" value="SRP54_N"/>
    <property type="match status" value="1"/>
</dbReference>
<feature type="region of interest" description="Disordered" evidence="11">
    <location>
        <begin position="1"/>
        <end position="67"/>
    </location>
</feature>
<comment type="catalytic activity">
    <reaction evidence="8 9">
        <text>GTP + H2O = GDP + phosphate + H(+)</text>
        <dbReference type="Rhea" id="RHEA:19669"/>
        <dbReference type="ChEBI" id="CHEBI:15377"/>
        <dbReference type="ChEBI" id="CHEBI:15378"/>
        <dbReference type="ChEBI" id="CHEBI:37565"/>
        <dbReference type="ChEBI" id="CHEBI:43474"/>
        <dbReference type="ChEBI" id="CHEBI:58189"/>
        <dbReference type="EC" id="3.6.5.4"/>
    </reaction>
</comment>
<evidence type="ECO:0000256" key="1">
    <source>
        <dbReference type="ARBA" id="ARBA00022475"/>
    </source>
</evidence>
<feature type="domain" description="SRP54-type proteins GTP-binding" evidence="12">
    <location>
        <begin position="436"/>
        <end position="449"/>
    </location>
</feature>
<evidence type="ECO:0000256" key="8">
    <source>
        <dbReference type="ARBA" id="ARBA00048027"/>
    </source>
</evidence>
<dbReference type="SUPFAM" id="SSF47364">
    <property type="entry name" value="Domain of the SRP/SRP receptor G-proteins"/>
    <property type="match status" value="1"/>
</dbReference>
<keyword evidence="6 9" id="KW-0472">Membrane</keyword>
<evidence type="ECO:0000256" key="3">
    <source>
        <dbReference type="ARBA" id="ARBA00022741"/>
    </source>
</evidence>
<dbReference type="SUPFAM" id="SSF52540">
    <property type="entry name" value="P-loop containing nucleoside triphosphate hydrolases"/>
    <property type="match status" value="1"/>
</dbReference>
<feature type="compositionally biased region" description="Basic and acidic residues" evidence="11">
    <location>
        <begin position="23"/>
        <end position="39"/>
    </location>
</feature>
<evidence type="ECO:0000313" key="13">
    <source>
        <dbReference type="EMBL" id="BDQ35965.1"/>
    </source>
</evidence>
<keyword evidence="2 9" id="KW-0963">Cytoplasm</keyword>
<keyword evidence="3 9" id="KW-0547">Nucleotide-binding</keyword>
<feature type="binding site" evidence="9">
    <location>
        <begin position="351"/>
        <end position="355"/>
    </location>
    <ligand>
        <name>GTP</name>
        <dbReference type="ChEBI" id="CHEBI:37565"/>
    </ligand>
</feature>
<evidence type="ECO:0000256" key="5">
    <source>
        <dbReference type="ARBA" id="ARBA00023134"/>
    </source>
</evidence>
<dbReference type="Gene3D" id="1.20.120.140">
    <property type="entry name" value="Signal recognition particle SRP54, nucleotide-binding domain"/>
    <property type="match status" value="1"/>
</dbReference>
<proteinExistence type="inferred from homology"/>
<dbReference type="InterPro" id="IPR003593">
    <property type="entry name" value="AAA+_ATPase"/>
</dbReference>
<gene>
    <name evidence="9 13" type="primary">ftsY</name>
    <name evidence="13" type="ORF">SYK_03250</name>
</gene>
<dbReference type="Proteomes" id="UP001317742">
    <property type="component" value="Chromosome"/>
</dbReference>
<dbReference type="SMART" id="SM00382">
    <property type="entry name" value="AAA"/>
    <property type="match status" value="1"/>
</dbReference>
<dbReference type="PANTHER" id="PTHR43134">
    <property type="entry name" value="SIGNAL RECOGNITION PARTICLE RECEPTOR SUBUNIT ALPHA"/>
    <property type="match status" value="1"/>
</dbReference>
<dbReference type="SMART" id="SM00962">
    <property type="entry name" value="SRP54"/>
    <property type="match status" value="1"/>
</dbReference>
<evidence type="ECO:0000256" key="10">
    <source>
        <dbReference type="SAM" id="Coils"/>
    </source>
</evidence>
<feature type="binding site" evidence="9">
    <location>
        <begin position="415"/>
        <end position="418"/>
    </location>
    <ligand>
        <name>GTP</name>
        <dbReference type="ChEBI" id="CHEBI:37565"/>
    </ligand>
</feature>
<dbReference type="EMBL" id="AP026709">
    <property type="protein sequence ID" value="BDQ35965.1"/>
    <property type="molecule type" value="Genomic_DNA"/>
</dbReference>
<keyword evidence="5 9" id="KW-0342">GTP-binding</keyword>
<evidence type="ECO:0000256" key="11">
    <source>
        <dbReference type="SAM" id="MobiDB-lite"/>
    </source>
</evidence>
<protein>
    <recommendedName>
        <fullName evidence="9">Signal recognition particle receptor FtsY</fullName>
        <shortName evidence="9">SRP receptor</shortName>
        <ecNumber evidence="9">3.6.5.4</ecNumber>
    </recommendedName>
</protein>
<dbReference type="InterPro" id="IPR036225">
    <property type="entry name" value="SRP/SRP_N"/>
</dbReference>
<dbReference type="InterPro" id="IPR013822">
    <property type="entry name" value="Signal_recog_particl_SRP54_hlx"/>
</dbReference>
<dbReference type="InterPro" id="IPR000897">
    <property type="entry name" value="SRP54_GTPase_dom"/>
</dbReference>
<comment type="subcellular location">
    <subcellularLocation>
        <location evidence="9">Cell membrane</location>
        <topology evidence="9">Peripheral membrane protein</topology>
        <orientation evidence="9">Cytoplasmic side</orientation>
    </subcellularLocation>
    <subcellularLocation>
        <location evidence="9">Cytoplasm</location>
    </subcellularLocation>
</comment>
<dbReference type="PANTHER" id="PTHR43134:SF1">
    <property type="entry name" value="SIGNAL RECOGNITION PARTICLE RECEPTOR SUBUNIT ALPHA"/>
    <property type="match status" value="1"/>
</dbReference>
<reference evidence="13 14" key="1">
    <citation type="submission" date="2022-08" db="EMBL/GenBank/DDBJ databases">
        <title>Genome Sequence of the sulphate-reducing bacterium, Pseudodesulfovibrio sp. SYK.</title>
        <authorList>
            <person name="Kondo R."/>
            <person name="Kataoka T."/>
        </authorList>
    </citation>
    <scope>NUCLEOTIDE SEQUENCE [LARGE SCALE GENOMIC DNA]</scope>
    <source>
        <strain evidence="13 14">SYK</strain>
    </source>
</reference>
<dbReference type="RefSeq" id="WP_281761893.1">
    <property type="nucleotide sequence ID" value="NZ_AP026709.1"/>
</dbReference>
<dbReference type="NCBIfam" id="TIGR00064">
    <property type="entry name" value="ftsY"/>
    <property type="match status" value="1"/>
</dbReference>
<organism evidence="13 14">
    <name type="scientific">Pseudodesulfovibrio nedwellii</name>
    <dbReference type="NCBI Taxonomy" id="2973072"/>
    <lineage>
        <taxon>Bacteria</taxon>
        <taxon>Pseudomonadati</taxon>
        <taxon>Thermodesulfobacteriota</taxon>
        <taxon>Desulfovibrionia</taxon>
        <taxon>Desulfovibrionales</taxon>
        <taxon>Desulfovibrionaceae</taxon>
    </lineage>
</organism>
<evidence type="ECO:0000256" key="2">
    <source>
        <dbReference type="ARBA" id="ARBA00022490"/>
    </source>
</evidence>
<evidence type="ECO:0000256" key="9">
    <source>
        <dbReference type="HAMAP-Rule" id="MF_00920"/>
    </source>
</evidence>
<dbReference type="PROSITE" id="PS00300">
    <property type="entry name" value="SRP54"/>
    <property type="match status" value="1"/>
</dbReference>
<comment type="function">
    <text evidence="9">Involved in targeting and insertion of nascent membrane proteins into the cytoplasmic membrane. Acts as a receptor for the complex formed by the signal recognition particle (SRP) and the ribosome-nascent chain (RNC).</text>
</comment>
<keyword evidence="10" id="KW-0175">Coiled coil</keyword>
<dbReference type="HAMAP" id="MF_00920">
    <property type="entry name" value="FtsY"/>
    <property type="match status" value="1"/>
</dbReference>
<keyword evidence="4 9" id="KW-0378">Hydrolase</keyword>
<accession>A0ABN6S2P5</accession>
<name>A0ABN6S2P5_9BACT</name>
<sequence>MGFFSKLKKAWSSPEDAAQQALDEYKKEKGIEIEEHTAPEPETPAQTVAEASTPTQETDAAPTPSEDWQAGLTLSLRQADPKLSQWLNIIVEGVDEKGQNLWDRLAFLFKALGAPDAEAKDFITKFDAWLNEMGYVVVAEFKSELQYRLTLALDLEDEEDERDRLFLKLSEGISKTREQITKRIDNLLSTHSSLNDEFWEEFEEILIMADVGMEAANQLMDNLKARARKAGTDNPDDFKNILRDELEDIFKVPPRIEAVNPPEVLMMVGVNGVGKTTTIAKLAHRAQMQGRKVLIAAGDTFRAAAIEQLEVWATRIGAGFFAKTEGSDPAAVAFEAMDKAISEGYDLLLLDTAGRLHTKTNLMEELTKIQRVVGKKHEGAPHRNVLVIDATTGQNALSQTKLFNEAVGVDEIILTKLDGTAKGGVVVAVTLQNKLPITYVGLGEKMEDLRPFNGKDFAKALLT</sequence>
<dbReference type="SMART" id="SM00963">
    <property type="entry name" value="SRP54_N"/>
    <property type="match status" value="1"/>
</dbReference>
<evidence type="ECO:0000256" key="6">
    <source>
        <dbReference type="ARBA" id="ARBA00023136"/>
    </source>
</evidence>
<evidence type="ECO:0000256" key="4">
    <source>
        <dbReference type="ARBA" id="ARBA00022801"/>
    </source>
</evidence>
<comment type="subunit">
    <text evidence="9">Part of the signal recognition particle protein translocation system, which is composed of SRP and FtsY.</text>
</comment>
<keyword evidence="1 9" id="KW-1003">Cell membrane</keyword>
<dbReference type="EC" id="3.6.5.4" evidence="9"/>
<dbReference type="CDD" id="cd17874">
    <property type="entry name" value="FtsY"/>
    <property type="match status" value="1"/>
</dbReference>
<dbReference type="InterPro" id="IPR042101">
    <property type="entry name" value="SRP54_N_sf"/>
</dbReference>
<comment type="similarity">
    <text evidence="9">Belongs to the GTP-binding SRP family. FtsY subfamily.</text>
</comment>
<dbReference type="InterPro" id="IPR004390">
    <property type="entry name" value="SR_rcpt_FtsY"/>
</dbReference>
<dbReference type="InterPro" id="IPR027417">
    <property type="entry name" value="P-loop_NTPase"/>
</dbReference>
<dbReference type="Pfam" id="PF00448">
    <property type="entry name" value="SRP54"/>
    <property type="match status" value="1"/>
</dbReference>
<dbReference type="Gene3D" id="3.40.50.300">
    <property type="entry name" value="P-loop containing nucleotide triphosphate hydrolases"/>
    <property type="match status" value="1"/>
</dbReference>
<evidence type="ECO:0000313" key="14">
    <source>
        <dbReference type="Proteomes" id="UP001317742"/>
    </source>
</evidence>
<feature type="coiled-coil region" evidence="10">
    <location>
        <begin position="177"/>
        <end position="233"/>
    </location>
</feature>
<keyword evidence="14" id="KW-1185">Reference proteome</keyword>
<keyword evidence="7 9" id="KW-0675">Receptor</keyword>
<feature type="binding site" evidence="9">
    <location>
        <begin position="269"/>
        <end position="276"/>
    </location>
    <ligand>
        <name>GTP</name>
        <dbReference type="ChEBI" id="CHEBI:37565"/>
    </ligand>
</feature>
<evidence type="ECO:0000256" key="7">
    <source>
        <dbReference type="ARBA" id="ARBA00023170"/>
    </source>
</evidence>